<keyword evidence="2" id="KW-0540">Nuclease</keyword>
<dbReference type="GO" id="GO:0004518">
    <property type="term" value="F:nuclease activity"/>
    <property type="evidence" value="ECO:0007669"/>
    <property type="project" value="UniProtKB-KW"/>
</dbReference>
<dbReference type="GO" id="GO:0046872">
    <property type="term" value="F:metal ion binding"/>
    <property type="evidence" value="ECO:0007669"/>
    <property type="project" value="UniProtKB-KW"/>
</dbReference>
<comment type="similarity">
    <text evidence="1">Belongs to the metallo-dependent hydrolases superfamily. TatD-type hydrolase family.</text>
</comment>
<evidence type="ECO:0000313" key="7">
    <source>
        <dbReference type="EMBL" id="SPQ93084.1"/>
    </source>
</evidence>
<dbReference type="PANTHER" id="PTHR10060">
    <property type="entry name" value="TATD FAMILY DEOXYRIBONUCLEASE"/>
    <property type="match status" value="1"/>
</dbReference>
<dbReference type="OrthoDB" id="413993at2759"/>
<dbReference type="PANTHER" id="PTHR10060:SF15">
    <property type="entry name" value="DEOXYRIBONUCLEASE TATDN1"/>
    <property type="match status" value="1"/>
</dbReference>
<evidence type="ECO:0000256" key="2">
    <source>
        <dbReference type="ARBA" id="ARBA00022722"/>
    </source>
</evidence>
<proteinExistence type="inferred from homology"/>
<evidence type="ECO:0000313" key="6">
    <source>
        <dbReference type="EMBL" id="CEO94652.1"/>
    </source>
</evidence>
<sequence length="294" mass="32104">MAAATRRSVPAALASPLIDIGANLTSSKLKHTADLLERAAQAGVSHIIVTGTSLAESEHAIRLCRAFAGAGRRPRLYCTVGCHPHEATRHAATLDAVIARFRKLIDDNRDVVVAVGECGLDYDRNFSTPSDQKAVLAAQLDLSIACDLPLFLHARGDAHDDLCSAFGQRSWRGVVHCYTDDDRAHLQRYLSYGFSIGITGWVCDERPGRGKALQDIISEIPIDRLLIETDAPYLIPRNIPKGDLHPRPKQNEPALLSYVARKVAECYQAFTADDIALHTTRNAKALFCLADADD</sequence>
<dbReference type="InterPro" id="IPR050891">
    <property type="entry name" value="TatD-type_Hydrolase"/>
</dbReference>
<feature type="binding site" evidence="5">
    <location>
        <position position="153"/>
    </location>
    <ligand>
        <name>a divalent metal cation</name>
        <dbReference type="ChEBI" id="CHEBI:60240"/>
        <label>2</label>
    </ligand>
</feature>
<keyword evidence="8" id="KW-1185">Reference proteome</keyword>
<feature type="binding site" evidence="5">
    <location>
        <position position="230"/>
    </location>
    <ligand>
        <name>a divalent metal cation</name>
        <dbReference type="ChEBI" id="CHEBI:60240"/>
        <label>1</label>
    </ligand>
</feature>
<protein>
    <recommendedName>
        <fullName evidence="10">TatD related DNase</fullName>
    </recommendedName>
</protein>
<dbReference type="OMA" id="HDAKSWE"/>
<dbReference type="EMBL" id="OVEO01000001">
    <property type="protein sequence ID" value="SPQ93084.1"/>
    <property type="molecule type" value="Genomic_DNA"/>
</dbReference>
<accession>A0A0G4IHV1</accession>
<evidence type="ECO:0000256" key="1">
    <source>
        <dbReference type="ARBA" id="ARBA00009275"/>
    </source>
</evidence>
<geneLocation type="mitochondrion" evidence="7"/>
<dbReference type="PIRSF" id="PIRSF005902">
    <property type="entry name" value="DNase_TatD"/>
    <property type="match status" value="1"/>
</dbReference>
<dbReference type="AlphaFoldDB" id="A0A0G4IHV1"/>
<gene>
    <name evidence="6" type="ORF">PBRA_000437</name>
    <name evidence="7" type="ORF">PLBR_LOCUS299</name>
</gene>
<reference evidence="7 9" key="2">
    <citation type="submission" date="2018-03" db="EMBL/GenBank/DDBJ databases">
        <authorList>
            <person name="Fogelqvist J."/>
        </authorList>
    </citation>
    <scope>NUCLEOTIDE SEQUENCE [LARGE SCALE GENOMIC DNA]</scope>
</reference>
<evidence type="ECO:0008006" key="10">
    <source>
        <dbReference type="Google" id="ProtNLM"/>
    </source>
</evidence>
<feature type="binding site" evidence="5">
    <location>
        <position position="176"/>
    </location>
    <ligand>
        <name>a divalent metal cation</name>
        <dbReference type="ChEBI" id="CHEBI:60240"/>
        <label>2</label>
    </ligand>
</feature>
<organism evidence="6 8">
    <name type="scientific">Plasmodiophora brassicae</name>
    <name type="common">Clubroot disease agent</name>
    <dbReference type="NCBI Taxonomy" id="37360"/>
    <lineage>
        <taxon>Eukaryota</taxon>
        <taxon>Sar</taxon>
        <taxon>Rhizaria</taxon>
        <taxon>Endomyxa</taxon>
        <taxon>Phytomyxea</taxon>
        <taxon>Plasmodiophorida</taxon>
        <taxon>Plasmodiophoridae</taxon>
        <taxon>Plasmodiophora</taxon>
    </lineage>
</organism>
<name>A0A0G4IHV1_PLABS</name>
<keyword evidence="4" id="KW-0378">Hydrolase</keyword>
<keyword evidence="7" id="KW-0496">Mitochondrion</keyword>
<dbReference type="Proteomes" id="UP000039324">
    <property type="component" value="Unassembled WGS sequence"/>
</dbReference>
<keyword evidence="3 5" id="KW-0479">Metal-binding</keyword>
<dbReference type="Proteomes" id="UP000290189">
    <property type="component" value="Unassembled WGS sequence"/>
</dbReference>
<dbReference type="CDD" id="cd01310">
    <property type="entry name" value="TatD_DNAse"/>
    <property type="match status" value="1"/>
</dbReference>
<dbReference type="InterPro" id="IPR032466">
    <property type="entry name" value="Metal_Hydrolase"/>
</dbReference>
<dbReference type="GO" id="GO:0016788">
    <property type="term" value="F:hydrolase activity, acting on ester bonds"/>
    <property type="evidence" value="ECO:0007669"/>
    <property type="project" value="InterPro"/>
</dbReference>
<evidence type="ECO:0000313" key="9">
    <source>
        <dbReference type="Proteomes" id="UP000290189"/>
    </source>
</evidence>
<evidence type="ECO:0000256" key="5">
    <source>
        <dbReference type="PIRSR" id="PIRSR005902-1"/>
    </source>
</evidence>
<dbReference type="EMBL" id="CDSF01000001">
    <property type="protein sequence ID" value="CEO94652.1"/>
    <property type="molecule type" value="Genomic_DNA"/>
</dbReference>
<dbReference type="Gene3D" id="3.20.20.140">
    <property type="entry name" value="Metal-dependent hydrolases"/>
    <property type="match status" value="1"/>
</dbReference>
<evidence type="ECO:0000256" key="4">
    <source>
        <dbReference type="ARBA" id="ARBA00022801"/>
    </source>
</evidence>
<dbReference type="InterPro" id="IPR001130">
    <property type="entry name" value="TatD-like"/>
</dbReference>
<evidence type="ECO:0000256" key="3">
    <source>
        <dbReference type="ARBA" id="ARBA00022723"/>
    </source>
</evidence>
<feature type="binding site" evidence="5">
    <location>
        <position position="117"/>
    </location>
    <ligand>
        <name>a divalent metal cation</name>
        <dbReference type="ChEBI" id="CHEBI:60240"/>
        <label>1</label>
    </ligand>
</feature>
<dbReference type="Pfam" id="PF01026">
    <property type="entry name" value="TatD_DNase"/>
    <property type="match status" value="1"/>
</dbReference>
<evidence type="ECO:0000313" key="8">
    <source>
        <dbReference type="Proteomes" id="UP000039324"/>
    </source>
</evidence>
<reference evidence="6 8" key="1">
    <citation type="submission" date="2015-02" db="EMBL/GenBank/DDBJ databases">
        <authorList>
            <person name="Chooi Y.-H."/>
        </authorList>
    </citation>
    <scope>NUCLEOTIDE SEQUENCE [LARGE SCALE GENOMIC DNA]</scope>
    <source>
        <strain evidence="6">E3</strain>
    </source>
</reference>
<dbReference type="SUPFAM" id="SSF51556">
    <property type="entry name" value="Metallo-dependent hydrolases"/>
    <property type="match status" value="1"/>
</dbReference>